<comment type="caution">
    <text evidence="1">The sequence shown here is derived from an EMBL/GenBank/DDBJ whole genome shotgun (WGS) entry which is preliminary data.</text>
</comment>
<accession>A0AAD3T8N0</accession>
<sequence length="69" mass="8134">MWLRLQLESDCCAEIRLGGNLLILQNMRLFAILQIAMLCNRLWSLYRLMLQSSDALISLSFLYWIQIVN</sequence>
<dbReference type="Proteomes" id="UP001279734">
    <property type="component" value="Unassembled WGS sequence"/>
</dbReference>
<dbReference type="EMBL" id="BSYO01000029">
    <property type="protein sequence ID" value="GMH25443.1"/>
    <property type="molecule type" value="Genomic_DNA"/>
</dbReference>
<gene>
    <name evidence="1" type="ORF">Nepgr_027286</name>
</gene>
<organism evidence="1 2">
    <name type="scientific">Nepenthes gracilis</name>
    <name type="common">Slender pitcher plant</name>
    <dbReference type="NCBI Taxonomy" id="150966"/>
    <lineage>
        <taxon>Eukaryota</taxon>
        <taxon>Viridiplantae</taxon>
        <taxon>Streptophyta</taxon>
        <taxon>Embryophyta</taxon>
        <taxon>Tracheophyta</taxon>
        <taxon>Spermatophyta</taxon>
        <taxon>Magnoliopsida</taxon>
        <taxon>eudicotyledons</taxon>
        <taxon>Gunneridae</taxon>
        <taxon>Pentapetalae</taxon>
        <taxon>Caryophyllales</taxon>
        <taxon>Nepenthaceae</taxon>
        <taxon>Nepenthes</taxon>
    </lineage>
</organism>
<dbReference type="AlphaFoldDB" id="A0AAD3T8N0"/>
<protein>
    <submittedName>
        <fullName evidence="1">Uncharacterized protein</fullName>
    </submittedName>
</protein>
<evidence type="ECO:0000313" key="1">
    <source>
        <dbReference type="EMBL" id="GMH25443.1"/>
    </source>
</evidence>
<keyword evidence="2" id="KW-1185">Reference proteome</keyword>
<proteinExistence type="predicted"/>
<evidence type="ECO:0000313" key="2">
    <source>
        <dbReference type="Proteomes" id="UP001279734"/>
    </source>
</evidence>
<reference evidence="1" key="1">
    <citation type="submission" date="2023-05" db="EMBL/GenBank/DDBJ databases">
        <title>Nepenthes gracilis genome sequencing.</title>
        <authorList>
            <person name="Fukushima K."/>
        </authorList>
    </citation>
    <scope>NUCLEOTIDE SEQUENCE</scope>
    <source>
        <strain evidence="1">SING2019-196</strain>
    </source>
</reference>
<name>A0AAD3T8N0_NEPGR</name>